<dbReference type="InterPro" id="IPR036591">
    <property type="entry name" value="YggU-like_sf"/>
</dbReference>
<dbReference type="PANTHER" id="PTHR13420:SF7">
    <property type="entry name" value="UPF0235 PROTEIN C15ORF40"/>
    <property type="match status" value="1"/>
</dbReference>
<dbReference type="InterPro" id="IPR003746">
    <property type="entry name" value="DUF167"/>
</dbReference>
<dbReference type="HAMAP" id="MF_00634">
    <property type="entry name" value="UPF0235"/>
    <property type="match status" value="1"/>
</dbReference>
<comment type="caution">
    <text evidence="3">The sequence shown here is derived from an EMBL/GenBank/DDBJ whole genome shotgun (WGS) entry which is preliminary data.</text>
</comment>
<dbReference type="Pfam" id="PF02594">
    <property type="entry name" value="DUF167"/>
    <property type="match status" value="1"/>
</dbReference>
<dbReference type="Proteomes" id="UP000005143">
    <property type="component" value="Unassembled WGS sequence"/>
</dbReference>
<evidence type="ECO:0000256" key="2">
    <source>
        <dbReference type="HAMAP-Rule" id="MF_00634"/>
    </source>
</evidence>
<dbReference type="Gene3D" id="3.30.1200.10">
    <property type="entry name" value="YggU-like"/>
    <property type="match status" value="1"/>
</dbReference>
<accession>H0EAR1</accession>
<dbReference type="NCBIfam" id="TIGR00251">
    <property type="entry name" value="DUF167 family protein"/>
    <property type="match status" value="1"/>
</dbReference>
<protein>
    <recommendedName>
        <fullName evidence="2">UPF0235 protein PAI11_39350</fullName>
    </recommendedName>
</protein>
<proteinExistence type="inferred from homology"/>
<dbReference type="SMART" id="SM01152">
    <property type="entry name" value="DUF167"/>
    <property type="match status" value="1"/>
</dbReference>
<dbReference type="GO" id="GO:0005737">
    <property type="term" value="C:cytoplasm"/>
    <property type="evidence" value="ECO:0007669"/>
    <property type="project" value="TreeGrafter"/>
</dbReference>
<keyword evidence="4" id="KW-1185">Reference proteome</keyword>
<organism evidence="3 4">
    <name type="scientific">Patulibacter medicamentivorans</name>
    <dbReference type="NCBI Taxonomy" id="1097667"/>
    <lineage>
        <taxon>Bacteria</taxon>
        <taxon>Bacillati</taxon>
        <taxon>Actinomycetota</taxon>
        <taxon>Thermoleophilia</taxon>
        <taxon>Solirubrobacterales</taxon>
        <taxon>Patulibacteraceae</taxon>
        <taxon>Patulibacter</taxon>
    </lineage>
</organism>
<comment type="similarity">
    <text evidence="1 2">Belongs to the UPF0235 family.</text>
</comment>
<reference evidence="3 4" key="1">
    <citation type="journal article" date="2013" name="Biodegradation">
        <title>Quantitative proteomic analysis of ibuprofen-degrading Patulibacter sp. strain I11.</title>
        <authorList>
            <person name="Almeida B."/>
            <person name="Kjeldal H."/>
            <person name="Lolas I."/>
            <person name="Knudsen A.D."/>
            <person name="Carvalho G."/>
            <person name="Nielsen K.L."/>
            <person name="Barreto Crespo M.T."/>
            <person name="Stensballe A."/>
            <person name="Nielsen J.L."/>
        </authorList>
    </citation>
    <scope>NUCLEOTIDE SEQUENCE [LARGE SCALE GENOMIC DNA]</scope>
    <source>
        <strain evidence="3 4">I11</strain>
    </source>
</reference>
<dbReference type="EMBL" id="AGUD01000297">
    <property type="protein sequence ID" value="EHN09236.1"/>
    <property type="molecule type" value="Genomic_DNA"/>
</dbReference>
<dbReference type="RefSeq" id="WP_007578421.1">
    <property type="nucleotide sequence ID" value="NZ_AGUD01000297.1"/>
</dbReference>
<evidence type="ECO:0000313" key="3">
    <source>
        <dbReference type="EMBL" id="EHN09236.1"/>
    </source>
</evidence>
<sequence>MSEPTKVAVRLQPRGGRDAILGWREDRLLVRVSAPPVDGRANVALCKLLARQLGVARGRVELLQGHQSRDKLVAIEGLDPAAVAAALPPREA</sequence>
<dbReference type="PANTHER" id="PTHR13420">
    <property type="entry name" value="UPF0235 PROTEIN C15ORF40"/>
    <property type="match status" value="1"/>
</dbReference>
<dbReference type="OrthoDB" id="5244571at2"/>
<name>H0EAR1_9ACTN</name>
<gene>
    <name evidence="3" type="ORF">PAI11_39350</name>
</gene>
<dbReference type="SUPFAM" id="SSF69786">
    <property type="entry name" value="YggU-like"/>
    <property type="match status" value="1"/>
</dbReference>
<dbReference type="AlphaFoldDB" id="H0EAR1"/>
<evidence type="ECO:0000313" key="4">
    <source>
        <dbReference type="Proteomes" id="UP000005143"/>
    </source>
</evidence>
<evidence type="ECO:0000256" key="1">
    <source>
        <dbReference type="ARBA" id="ARBA00010364"/>
    </source>
</evidence>